<accession>A0A2V3DMR9</accession>
<organism evidence="4 5">
    <name type="scientific">Arthrobacter psychrochitiniphilus</name>
    <dbReference type="NCBI Taxonomy" id="291045"/>
    <lineage>
        <taxon>Bacteria</taxon>
        <taxon>Bacillati</taxon>
        <taxon>Actinomycetota</taxon>
        <taxon>Actinomycetes</taxon>
        <taxon>Micrococcales</taxon>
        <taxon>Micrococcaceae</taxon>
        <taxon>Arthrobacter</taxon>
    </lineage>
</organism>
<name>A0A2V3DMR9_9MICC</name>
<evidence type="ECO:0000313" key="5">
    <source>
        <dbReference type="Proteomes" id="UP000246303"/>
    </source>
</evidence>
<dbReference type="InterPro" id="IPR050090">
    <property type="entry name" value="Tyrosine_recombinase_XerCD"/>
</dbReference>
<protein>
    <submittedName>
        <fullName evidence="4">Integrase</fullName>
    </submittedName>
</protein>
<evidence type="ECO:0000256" key="1">
    <source>
        <dbReference type="ARBA" id="ARBA00022908"/>
    </source>
</evidence>
<keyword evidence="3" id="KW-0233">DNA recombination</keyword>
<dbReference type="Pfam" id="PF02899">
    <property type="entry name" value="Phage_int_SAM_1"/>
    <property type="match status" value="1"/>
</dbReference>
<dbReference type="Gene3D" id="1.10.150.130">
    <property type="match status" value="1"/>
</dbReference>
<dbReference type="Proteomes" id="UP000246303">
    <property type="component" value="Unassembled WGS sequence"/>
</dbReference>
<evidence type="ECO:0000256" key="3">
    <source>
        <dbReference type="ARBA" id="ARBA00023172"/>
    </source>
</evidence>
<dbReference type="GO" id="GO:0015074">
    <property type="term" value="P:DNA integration"/>
    <property type="evidence" value="ECO:0007669"/>
    <property type="project" value="UniProtKB-KW"/>
</dbReference>
<dbReference type="PROSITE" id="PS51900">
    <property type="entry name" value="CB"/>
    <property type="match status" value="1"/>
</dbReference>
<dbReference type="RefSeq" id="WP_110107308.1">
    <property type="nucleotide sequence ID" value="NZ_JACBZZ010000001.1"/>
</dbReference>
<dbReference type="Pfam" id="PF00589">
    <property type="entry name" value="Phage_integrase"/>
    <property type="match status" value="1"/>
</dbReference>
<dbReference type="SUPFAM" id="SSF56349">
    <property type="entry name" value="DNA breaking-rejoining enzymes"/>
    <property type="match status" value="1"/>
</dbReference>
<evidence type="ECO:0000256" key="2">
    <source>
        <dbReference type="ARBA" id="ARBA00023125"/>
    </source>
</evidence>
<dbReference type="GO" id="GO:0003677">
    <property type="term" value="F:DNA binding"/>
    <property type="evidence" value="ECO:0007669"/>
    <property type="project" value="UniProtKB-UniRule"/>
</dbReference>
<dbReference type="PANTHER" id="PTHR30349">
    <property type="entry name" value="PHAGE INTEGRASE-RELATED"/>
    <property type="match status" value="1"/>
</dbReference>
<dbReference type="GO" id="GO:0006310">
    <property type="term" value="P:DNA recombination"/>
    <property type="evidence" value="ECO:0007669"/>
    <property type="project" value="UniProtKB-KW"/>
</dbReference>
<keyword evidence="1" id="KW-0229">DNA integration</keyword>
<reference evidence="4 5" key="1">
    <citation type="submission" date="2018-05" db="EMBL/GenBank/DDBJ databases">
        <title>Genetic diversity of glacier-inhabiting Cryobacterium bacteria in China and description of Cryobacterium mengkeensis sp. nov. and Arthrobacter glacialis sp. nov.</title>
        <authorList>
            <person name="Liu Q."/>
            <person name="Xin Y.-H."/>
        </authorList>
    </citation>
    <scope>NUCLEOTIDE SEQUENCE [LARGE SCALE GENOMIC DNA]</scope>
    <source>
        <strain evidence="4 5">GP3</strain>
    </source>
</reference>
<proteinExistence type="predicted"/>
<comment type="caution">
    <text evidence="4">The sequence shown here is derived from an EMBL/GenBank/DDBJ whole genome shotgun (WGS) entry which is preliminary data.</text>
</comment>
<dbReference type="AlphaFoldDB" id="A0A2V3DMR9"/>
<keyword evidence="2" id="KW-0238">DNA-binding</keyword>
<dbReference type="InterPro" id="IPR010998">
    <property type="entry name" value="Integrase_recombinase_N"/>
</dbReference>
<dbReference type="PROSITE" id="PS51898">
    <property type="entry name" value="TYR_RECOMBINASE"/>
    <property type="match status" value="1"/>
</dbReference>
<dbReference type="EMBL" id="QHLZ01000013">
    <property type="protein sequence ID" value="PXA64245.1"/>
    <property type="molecule type" value="Genomic_DNA"/>
</dbReference>
<dbReference type="Gene3D" id="1.10.443.10">
    <property type="entry name" value="Intergrase catalytic core"/>
    <property type="match status" value="1"/>
</dbReference>
<dbReference type="InterPro" id="IPR002104">
    <property type="entry name" value="Integrase_catalytic"/>
</dbReference>
<dbReference type="InterPro" id="IPR044068">
    <property type="entry name" value="CB"/>
</dbReference>
<gene>
    <name evidence="4" type="ORF">CVS29_15845</name>
</gene>
<dbReference type="PANTHER" id="PTHR30349:SF81">
    <property type="entry name" value="TYROSINE RECOMBINASE XERC"/>
    <property type="match status" value="1"/>
</dbReference>
<dbReference type="InterPro" id="IPR004107">
    <property type="entry name" value="Integrase_SAM-like_N"/>
</dbReference>
<keyword evidence="5" id="KW-1185">Reference proteome</keyword>
<dbReference type="InterPro" id="IPR013762">
    <property type="entry name" value="Integrase-like_cat_sf"/>
</dbReference>
<dbReference type="InterPro" id="IPR011010">
    <property type="entry name" value="DNA_brk_join_enz"/>
</dbReference>
<sequence length="346" mass="39188">MKNTKREAVPDFWGYARNYLHHFLPQVRNLAPRSIEAYRITLESYIHYLVTEKQVPCQAISFDDFDRQIIKDWMVWMRQLKNYEPATIGLRLSAIKAFLSFTAAEEITLVALYQGAKTLKAPATPRKPIEYLQENETTAVLAAHNGNDLKSRRNRMLLILLYDSGARVGEITALTLGDLTLSKPARLVLTGKRDKSRVVPLGEKTVEHLLVYLEEFHPQRATESATRPLFYSYHRGQATSLSSDTVAVVLTKAGDLARQRCPSIPENLHCHMLRKTKAMDLYKQGVPLPIIMQLLGHESMSTTSAFYAFATLDMMREAMKAATPAIKESSTQALSNDELQLLYTLK</sequence>
<evidence type="ECO:0000313" key="4">
    <source>
        <dbReference type="EMBL" id="PXA64245.1"/>
    </source>
</evidence>
<dbReference type="OrthoDB" id="9801717at2"/>